<organism evidence="1 2">
    <name type="scientific">Saccharothrix coeruleofusca</name>
    <dbReference type="NCBI Taxonomy" id="33919"/>
    <lineage>
        <taxon>Bacteria</taxon>
        <taxon>Bacillati</taxon>
        <taxon>Actinomycetota</taxon>
        <taxon>Actinomycetes</taxon>
        <taxon>Pseudonocardiales</taxon>
        <taxon>Pseudonocardiaceae</taxon>
        <taxon>Saccharothrix</taxon>
    </lineage>
</organism>
<dbReference type="AlphaFoldDB" id="A0A918AII8"/>
<name>A0A918AII8_9PSEU</name>
<evidence type="ECO:0000313" key="2">
    <source>
        <dbReference type="Proteomes" id="UP000639606"/>
    </source>
</evidence>
<dbReference type="Proteomes" id="UP000639606">
    <property type="component" value="Unassembled WGS sequence"/>
</dbReference>
<accession>A0A918AII8</accession>
<dbReference type="EMBL" id="BMRG01000002">
    <property type="protein sequence ID" value="GGP41305.1"/>
    <property type="molecule type" value="Genomic_DNA"/>
</dbReference>
<gene>
    <name evidence="1" type="ORF">GCM10010185_10550</name>
</gene>
<reference evidence="1" key="1">
    <citation type="journal article" date="2014" name="Int. J. Syst. Evol. Microbiol.">
        <title>Complete genome sequence of Corynebacterium casei LMG S-19264T (=DSM 44701T), isolated from a smear-ripened cheese.</title>
        <authorList>
            <consortium name="US DOE Joint Genome Institute (JGI-PGF)"/>
            <person name="Walter F."/>
            <person name="Albersmeier A."/>
            <person name="Kalinowski J."/>
            <person name="Ruckert C."/>
        </authorList>
    </citation>
    <scope>NUCLEOTIDE SEQUENCE</scope>
    <source>
        <strain evidence="1">JCM 3313</strain>
    </source>
</reference>
<dbReference type="RefSeq" id="WP_189221931.1">
    <property type="nucleotide sequence ID" value="NZ_BMRG01000002.1"/>
</dbReference>
<keyword evidence="2" id="KW-1185">Reference proteome</keyword>
<sequence>MTDPFRFYKEAHLDDSSVLVYRAPVDAIESWRELAEQVRVELARMGFPVTVLSAEILESEPVGGHVLVHEIEPYGVALDWHAPVQDSRSFTEKVLNQEPEGLISYVSAATSIIIRAMFGVLEEAGFRVLVDHQERNYYLHRVLEAPRSPIT</sequence>
<protein>
    <submittedName>
        <fullName evidence="1">Uncharacterized protein</fullName>
    </submittedName>
</protein>
<evidence type="ECO:0000313" key="1">
    <source>
        <dbReference type="EMBL" id="GGP41305.1"/>
    </source>
</evidence>
<proteinExistence type="predicted"/>
<comment type="caution">
    <text evidence="1">The sequence shown here is derived from an EMBL/GenBank/DDBJ whole genome shotgun (WGS) entry which is preliminary data.</text>
</comment>
<reference evidence="1" key="2">
    <citation type="submission" date="2020-09" db="EMBL/GenBank/DDBJ databases">
        <authorList>
            <person name="Sun Q."/>
            <person name="Ohkuma M."/>
        </authorList>
    </citation>
    <scope>NUCLEOTIDE SEQUENCE</scope>
    <source>
        <strain evidence="1">JCM 3313</strain>
    </source>
</reference>